<comment type="caution">
    <text evidence="1">The sequence shown here is derived from an EMBL/GenBank/DDBJ whole genome shotgun (WGS) entry which is preliminary data.</text>
</comment>
<evidence type="ECO:0000313" key="2">
    <source>
        <dbReference type="Proteomes" id="UP000004217"/>
    </source>
</evidence>
<proteinExistence type="predicted"/>
<dbReference type="AlphaFoldDB" id="G2GNU8"/>
<dbReference type="EMBL" id="AGBF01000318">
    <property type="protein sequence ID" value="EGX54817.1"/>
    <property type="molecule type" value="Genomic_DNA"/>
</dbReference>
<keyword evidence="2" id="KW-1185">Reference proteome</keyword>
<sequence length="87" mass="9723">MLQGQFELFCGPSMPQKTQSILNIDGLHAFGMLDQSQKSEIPSRSVDLGMPQEFNCQGFMKQINRRLTNSDSLRTSVMPAKAPVHIL</sequence>
<reference evidence="1 2" key="1">
    <citation type="submission" date="2011-08" db="EMBL/GenBank/DDBJ databases">
        <authorList>
            <person name="Lin Y."/>
            <person name="Hao X."/>
            <person name="Johnstone L."/>
            <person name="Miller S.J."/>
            <person name="Wei G."/>
            <person name="Rensing C."/>
        </authorList>
    </citation>
    <scope>NUCLEOTIDE SEQUENCE [LARGE SCALE GENOMIC DNA]</scope>
    <source>
        <strain evidence="1 2">K42</strain>
    </source>
</reference>
<protein>
    <submittedName>
        <fullName evidence="1">Uncharacterized protein</fullName>
    </submittedName>
</protein>
<accession>G2GNU8</accession>
<name>G2GNU8_9ACTN</name>
<evidence type="ECO:0000313" key="1">
    <source>
        <dbReference type="EMBL" id="EGX54817.1"/>
    </source>
</evidence>
<gene>
    <name evidence="1" type="ORF">SZN_36017</name>
</gene>
<dbReference type="Proteomes" id="UP000004217">
    <property type="component" value="Unassembled WGS sequence"/>
</dbReference>
<organism evidence="1 2">
    <name type="scientific">Streptomyces zinciresistens K42</name>
    <dbReference type="NCBI Taxonomy" id="700597"/>
    <lineage>
        <taxon>Bacteria</taxon>
        <taxon>Bacillati</taxon>
        <taxon>Actinomycetota</taxon>
        <taxon>Actinomycetes</taxon>
        <taxon>Kitasatosporales</taxon>
        <taxon>Streptomycetaceae</taxon>
        <taxon>Streptomyces</taxon>
    </lineage>
</organism>